<dbReference type="EMBL" id="RQGF01000042">
    <property type="protein sequence ID" value="TGL58326.1"/>
    <property type="molecule type" value="Genomic_DNA"/>
</dbReference>
<protein>
    <recommendedName>
        <fullName evidence="3">DUF1566 domain-containing protein</fullName>
    </recommendedName>
</protein>
<sequence>MKHIGAILLLSVVTLTNCGSDSKQDLSGLILLLGGSGILGVYCGQTASNPVSFGTATNGATVADESGLIAALGGNNCQTPSLTNNGNGTVTDTANRFMWTLCVIDGTTSPKQPHTYSNPNCGGFTGSDSSFDQGQGESICSGMTFAGRSNWEMPDAIQSNTLKTASAPYALGVFGTADNSFADAQLIWSSSEVTGSLAIFSRYANGAAFYSGDKSTTSQGAFVCLSKL</sequence>
<evidence type="ECO:0008006" key="3">
    <source>
        <dbReference type="Google" id="ProtNLM"/>
    </source>
</evidence>
<proteinExistence type="predicted"/>
<dbReference type="RefSeq" id="WP_135651332.1">
    <property type="nucleotide sequence ID" value="NZ_RQGF01000042.1"/>
</dbReference>
<dbReference type="OrthoDB" id="345437at2"/>
<dbReference type="AlphaFoldDB" id="A0A4R9K2A4"/>
<comment type="caution">
    <text evidence="1">The sequence shown here is derived from an EMBL/GenBank/DDBJ whole genome shotgun (WGS) entry which is preliminary data.</text>
</comment>
<dbReference type="Proteomes" id="UP000297762">
    <property type="component" value="Unassembled WGS sequence"/>
</dbReference>
<gene>
    <name evidence="1" type="ORF">EHQ64_18730</name>
</gene>
<accession>A0A4R9K2A4</accession>
<evidence type="ECO:0000313" key="1">
    <source>
        <dbReference type="EMBL" id="TGL58326.1"/>
    </source>
</evidence>
<keyword evidence="2" id="KW-1185">Reference proteome</keyword>
<reference evidence="1" key="1">
    <citation type="journal article" date="2019" name="PLoS Negl. Trop. Dis.">
        <title>Revisiting the worldwide diversity of Leptospira species in the environment.</title>
        <authorList>
            <person name="Vincent A.T."/>
            <person name="Schiettekatte O."/>
            <person name="Bourhy P."/>
            <person name="Veyrier F.J."/>
            <person name="Picardeau M."/>
        </authorList>
    </citation>
    <scope>NUCLEOTIDE SEQUENCE [LARGE SCALE GENOMIC DNA]</scope>
    <source>
        <strain evidence="1">201702455</strain>
    </source>
</reference>
<name>A0A4R9K2A4_9LEPT</name>
<evidence type="ECO:0000313" key="2">
    <source>
        <dbReference type="Proteomes" id="UP000297762"/>
    </source>
</evidence>
<organism evidence="1 2">
    <name type="scientific">Leptospira sarikeiensis</name>
    <dbReference type="NCBI Taxonomy" id="2484943"/>
    <lineage>
        <taxon>Bacteria</taxon>
        <taxon>Pseudomonadati</taxon>
        <taxon>Spirochaetota</taxon>
        <taxon>Spirochaetia</taxon>
        <taxon>Leptospirales</taxon>
        <taxon>Leptospiraceae</taxon>
        <taxon>Leptospira</taxon>
    </lineage>
</organism>